<sequence length="583" mass="64674">MVNTIANVDPDKYSYIELLQDVGDLSLSHVSAVIGFAINLHCDIPGSNDRMIVSSDLDVLKMFEIHNSREINLYVTTMSAVPCHTVHVSETVTVSSQSSEDEISFSDSDDVYGLTSEDEACVPSVGENLRKSTCNTAASPSVEVHGGDDFSNFESNDDVEYNPSSDDNSTDEGEGCSIIREKNEKARVTAHCADSSYMWRIHASPLPDGVTYMIKTYKGEHTCVRLQSNSNANSSWIAKKLGEAIRTNPNIKVDAMQTYLQQTYGIEASRMQLYRAKRRAFDEIEGKHGSSYTMLPMYASEIRRTNPGSLVKIECQKPSLLMNPLFKRIFIAFEALFKGFKAGCRPFIGIDGCHLKGPYGGVLLAAVSLDGNNGLFPIAVGVVESENRDSWGFFLQNLNTVIGAHSSEVSWTFMSDQQKGLDRVIVETFPEATHRRCCRHICANMRTAAISYMRGNIEEYCDVAFTNEKYIAAHQNILHPINDPKMWKKDSVLGDPIQPPPLKRLPSRPRKNRRREPDEDVGVIRQGRQAHSLKCKICQQWGHNRRTCQRAPVRGRGHGRGATIVTPPTSAKGSLHGSQATGS</sequence>
<dbReference type="InterPro" id="IPR001207">
    <property type="entry name" value="Transposase_mutator"/>
</dbReference>
<gene>
    <name evidence="6" type="ORF">F0562_025566</name>
</gene>
<feature type="region of interest" description="Disordered" evidence="4">
    <location>
        <begin position="549"/>
        <end position="583"/>
    </location>
</feature>
<evidence type="ECO:0000256" key="1">
    <source>
        <dbReference type="ARBA" id="ARBA00022578"/>
    </source>
</evidence>
<keyword evidence="3" id="KW-0233">DNA recombination</keyword>
<feature type="domain" description="MULE transposase" evidence="5">
    <location>
        <begin position="348"/>
        <end position="444"/>
    </location>
</feature>
<dbReference type="EMBL" id="CM018037">
    <property type="protein sequence ID" value="KAA8538874.1"/>
    <property type="molecule type" value="Genomic_DNA"/>
</dbReference>
<feature type="compositionally biased region" description="Polar residues" evidence="4">
    <location>
        <begin position="566"/>
        <end position="583"/>
    </location>
</feature>
<dbReference type="OrthoDB" id="683469at2759"/>
<dbReference type="GO" id="GO:0006313">
    <property type="term" value="P:DNA transposition"/>
    <property type="evidence" value="ECO:0007669"/>
    <property type="project" value="InterPro"/>
</dbReference>
<dbReference type="GO" id="GO:0004803">
    <property type="term" value="F:transposase activity"/>
    <property type="evidence" value="ECO:0007669"/>
    <property type="project" value="InterPro"/>
</dbReference>
<keyword evidence="1" id="KW-0815">Transposition</keyword>
<keyword evidence="2" id="KW-0238">DNA-binding</keyword>
<proteinExistence type="predicted"/>
<dbReference type="PANTHER" id="PTHR31973">
    <property type="entry name" value="POLYPROTEIN, PUTATIVE-RELATED"/>
    <property type="match status" value="1"/>
</dbReference>
<evidence type="ECO:0000313" key="7">
    <source>
        <dbReference type="Proteomes" id="UP000325577"/>
    </source>
</evidence>
<feature type="compositionally biased region" description="Basic residues" evidence="4">
    <location>
        <begin position="505"/>
        <end position="514"/>
    </location>
</feature>
<dbReference type="Pfam" id="PF10551">
    <property type="entry name" value="MULE"/>
    <property type="match status" value="1"/>
</dbReference>
<protein>
    <recommendedName>
        <fullName evidence="5">MULE transposase domain-containing protein</fullName>
    </recommendedName>
</protein>
<organism evidence="6 7">
    <name type="scientific">Nyssa sinensis</name>
    <dbReference type="NCBI Taxonomy" id="561372"/>
    <lineage>
        <taxon>Eukaryota</taxon>
        <taxon>Viridiplantae</taxon>
        <taxon>Streptophyta</taxon>
        <taxon>Embryophyta</taxon>
        <taxon>Tracheophyta</taxon>
        <taxon>Spermatophyta</taxon>
        <taxon>Magnoliopsida</taxon>
        <taxon>eudicotyledons</taxon>
        <taxon>Gunneridae</taxon>
        <taxon>Pentapetalae</taxon>
        <taxon>asterids</taxon>
        <taxon>Cornales</taxon>
        <taxon>Nyssaceae</taxon>
        <taxon>Nyssa</taxon>
    </lineage>
</organism>
<evidence type="ECO:0000259" key="5">
    <source>
        <dbReference type="Pfam" id="PF10551"/>
    </source>
</evidence>
<dbReference type="GO" id="GO:0003677">
    <property type="term" value="F:DNA binding"/>
    <property type="evidence" value="ECO:0007669"/>
    <property type="project" value="UniProtKB-KW"/>
</dbReference>
<dbReference type="InterPro" id="IPR018289">
    <property type="entry name" value="MULE_transposase_dom"/>
</dbReference>
<dbReference type="AlphaFoldDB" id="A0A5J5B8D7"/>
<dbReference type="PROSITE" id="PS01007">
    <property type="entry name" value="TRANSPOSASE_MUTATOR"/>
    <property type="match status" value="1"/>
</dbReference>
<feature type="region of interest" description="Disordered" evidence="4">
    <location>
        <begin position="140"/>
        <end position="174"/>
    </location>
</feature>
<evidence type="ECO:0000313" key="6">
    <source>
        <dbReference type="EMBL" id="KAA8538874.1"/>
    </source>
</evidence>
<accession>A0A5J5B8D7</accession>
<evidence type="ECO:0000256" key="4">
    <source>
        <dbReference type="SAM" id="MobiDB-lite"/>
    </source>
</evidence>
<evidence type="ECO:0000256" key="3">
    <source>
        <dbReference type="ARBA" id="ARBA00023172"/>
    </source>
</evidence>
<reference evidence="6 7" key="1">
    <citation type="submission" date="2019-09" db="EMBL/GenBank/DDBJ databases">
        <title>A chromosome-level genome assembly of the Chinese tupelo Nyssa sinensis.</title>
        <authorList>
            <person name="Yang X."/>
            <person name="Kang M."/>
            <person name="Yang Y."/>
            <person name="Xiong H."/>
            <person name="Wang M."/>
            <person name="Zhang Z."/>
            <person name="Wang Z."/>
            <person name="Wu H."/>
            <person name="Ma T."/>
            <person name="Liu J."/>
            <person name="Xi Z."/>
        </authorList>
    </citation>
    <scope>NUCLEOTIDE SEQUENCE [LARGE SCALE GENOMIC DNA]</scope>
    <source>
        <strain evidence="6">J267</strain>
        <tissue evidence="6">Leaf</tissue>
    </source>
</reference>
<evidence type="ECO:0000256" key="2">
    <source>
        <dbReference type="ARBA" id="ARBA00023125"/>
    </source>
</evidence>
<dbReference type="Proteomes" id="UP000325577">
    <property type="component" value="Linkage Group LG14"/>
</dbReference>
<feature type="compositionally biased region" description="Basic residues" evidence="4">
    <location>
        <begin position="549"/>
        <end position="559"/>
    </location>
</feature>
<dbReference type="PANTHER" id="PTHR31973:SF187">
    <property type="entry name" value="MUTATOR TRANSPOSASE MUDRA PROTEIN"/>
    <property type="match status" value="1"/>
</dbReference>
<feature type="region of interest" description="Disordered" evidence="4">
    <location>
        <begin position="489"/>
        <end position="527"/>
    </location>
</feature>
<name>A0A5J5B8D7_9ASTE</name>
<keyword evidence="7" id="KW-1185">Reference proteome</keyword>